<accession>A0AAF3FB75</accession>
<evidence type="ECO:0000313" key="2">
    <source>
        <dbReference type="WBParaSite" id="MBELARI_LOCUS4177"/>
    </source>
</evidence>
<dbReference type="WBParaSite" id="MBELARI_LOCUS4177">
    <property type="protein sequence ID" value="MBELARI_LOCUS4177"/>
    <property type="gene ID" value="MBELARI_LOCUS4177"/>
</dbReference>
<dbReference type="Proteomes" id="UP000887575">
    <property type="component" value="Unassembled WGS sequence"/>
</dbReference>
<dbReference type="AlphaFoldDB" id="A0AAF3FB75"/>
<keyword evidence="1" id="KW-1185">Reference proteome</keyword>
<sequence>MWPFATYWGLLINFIKKNISMAPTYTWRAFESHEWEYDPTKLTYETTKETLTAIMAAYAQPNERPLSINFWSEKKKSLRFLVPEQQLMESPRVSASLEELFGGTIIRSEDFNYDAEGTMHTFRKVLIKLNRSSQLAVIEHVNDTNDIGRWGTKINDDDINKFVHEIEIDLLPEIRRCLRRRKDIEAIQFNIWNDIVGDTAKSIARNEARRQAGYTISW</sequence>
<proteinExistence type="predicted"/>
<organism evidence="1 2">
    <name type="scientific">Mesorhabditis belari</name>
    <dbReference type="NCBI Taxonomy" id="2138241"/>
    <lineage>
        <taxon>Eukaryota</taxon>
        <taxon>Metazoa</taxon>
        <taxon>Ecdysozoa</taxon>
        <taxon>Nematoda</taxon>
        <taxon>Chromadorea</taxon>
        <taxon>Rhabditida</taxon>
        <taxon>Rhabditina</taxon>
        <taxon>Rhabditomorpha</taxon>
        <taxon>Rhabditoidea</taxon>
        <taxon>Rhabditidae</taxon>
        <taxon>Mesorhabditinae</taxon>
        <taxon>Mesorhabditis</taxon>
    </lineage>
</organism>
<reference evidence="2" key="1">
    <citation type="submission" date="2024-02" db="UniProtKB">
        <authorList>
            <consortium name="WormBaseParasite"/>
        </authorList>
    </citation>
    <scope>IDENTIFICATION</scope>
</reference>
<protein>
    <submittedName>
        <fullName evidence="2">Vitellogenin</fullName>
    </submittedName>
</protein>
<name>A0AAF3FB75_9BILA</name>
<evidence type="ECO:0000313" key="1">
    <source>
        <dbReference type="Proteomes" id="UP000887575"/>
    </source>
</evidence>